<proteinExistence type="predicted"/>
<dbReference type="GO" id="GO:0008237">
    <property type="term" value="F:metallopeptidase activity"/>
    <property type="evidence" value="ECO:0007669"/>
    <property type="project" value="InterPro"/>
</dbReference>
<evidence type="ECO:0000256" key="1">
    <source>
        <dbReference type="SAM" id="MobiDB-lite"/>
    </source>
</evidence>
<name>A0A1V6RYL8_9EURO</name>
<evidence type="ECO:0000313" key="4">
    <source>
        <dbReference type="Proteomes" id="UP000191518"/>
    </source>
</evidence>
<dbReference type="OrthoDB" id="1896086at2759"/>
<protein>
    <recommendedName>
        <fullName evidence="5">Bulb-type lectin domain-containing protein</fullName>
    </recommendedName>
</protein>
<dbReference type="EMBL" id="MDYP01000017">
    <property type="protein sequence ID" value="OQE06706.1"/>
    <property type="molecule type" value="Genomic_DNA"/>
</dbReference>
<dbReference type="Proteomes" id="UP000191518">
    <property type="component" value="Unassembled WGS sequence"/>
</dbReference>
<evidence type="ECO:0000313" key="3">
    <source>
        <dbReference type="EMBL" id="OQE06706.1"/>
    </source>
</evidence>
<keyword evidence="2" id="KW-0732">Signal</keyword>
<feature type="signal peptide" evidence="2">
    <location>
        <begin position="1"/>
        <end position="17"/>
    </location>
</feature>
<dbReference type="AlphaFoldDB" id="A0A1V6RYL8"/>
<comment type="caution">
    <text evidence="3">The sequence shown here is derived from an EMBL/GenBank/DDBJ whole genome shotgun (WGS) entry which is preliminary data.</text>
</comment>
<dbReference type="STRING" id="29845.A0A1V6RYL8"/>
<sequence>MVRLALTIFLLPCYTLAAPPADFPGDETPYRVTPTGTVSPDYFFGTFLYKYLDCNKNFGPGAKDKIDEAYHDAWLISNTAGVASGINWNSAAAMEFLGPSGLNQAQQPQIQAVFANTATVINGHKSPFQHFIKIRCDDPEKLCQNQPDQDPYQPNPLNSGDPPKPTPLSYSRNSDPDNPDTPMINFCGGFFARRSLADAITYGMALASPDNFNLANYDNRAQAFLHGLYHLDLAANSPDPNPRVYDLRIDIKLGAHGRIYTTDVYGPFNCKVLARWLGRDPGSHFVGYYIQRNSDSLVYYAFAKYLMSKNGNVYPHLPIVTPGIAGPFYPPYRPDSLAVFVTEGSNFYLNTTDDLTIWDSSPGGNYPSCSSDKNGSESSSPLTIDGFAPASAYPDDYNSQVSTWIEALRSTDGNSNLGWGGDAGQQIAMAS</sequence>
<keyword evidence="4" id="KW-1185">Reference proteome</keyword>
<reference evidence="4" key="1">
    <citation type="journal article" date="2017" name="Nat. Microbiol.">
        <title>Global analysis of biosynthetic gene clusters reveals vast potential of secondary metabolite production in Penicillium species.</title>
        <authorList>
            <person name="Nielsen J.C."/>
            <person name="Grijseels S."/>
            <person name="Prigent S."/>
            <person name="Ji B."/>
            <person name="Dainat J."/>
            <person name="Nielsen K.F."/>
            <person name="Frisvad J.C."/>
            <person name="Workman M."/>
            <person name="Nielsen J."/>
        </authorList>
    </citation>
    <scope>NUCLEOTIDE SEQUENCE [LARGE SCALE GENOMIC DNA]</scope>
    <source>
        <strain evidence="4">IBT 29486</strain>
    </source>
</reference>
<gene>
    <name evidence="3" type="ORF">PENVUL_c017G07757</name>
</gene>
<feature type="region of interest" description="Disordered" evidence="1">
    <location>
        <begin position="142"/>
        <end position="177"/>
    </location>
</feature>
<evidence type="ECO:0000256" key="2">
    <source>
        <dbReference type="SAM" id="SignalP"/>
    </source>
</evidence>
<feature type="chain" id="PRO_5011963503" description="Bulb-type lectin domain-containing protein" evidence="2">
    <location>
        <begin position="18"/>
        <end position="431"/>
    </location>
</feature>
<dbReference type="InterPro" id="IPR024079">
    <property type="entry name" value="MetalloPept_cat_dom_sf"/>
</dbReference>
<evidence type="ECO:0008006" key="5">
    <source>
        <dbReference type="Google" id="ProtNLM"/>
    </source>
</evidence>
<organism evidence="3 4">
    <name type="scientific">Penicillium vulpinum</name>
    <dbReference type="NCBI Taxonomy" id="29845"/>
    <lineage>
        <taxon>Eukaryota</taxon>
        <taxon>Fungi</taxon>
        <taxon>Dikarya</taxon>
        <taxon>Ascomycota</taxon>
        <taxon>Pezizomycotina</taxon>
        <taxon>Eurotiomycetes</taxon>
        <taxon>Eurotiomycetidae</taxon>
        <taxon>Eurotiales</taxon>
        <taxon>Aspergillaceae</taxon>
        <taxon>Penicillium</taxon>
    </lineage>
</organism>
<feature type="compositionally biased region" description="Low complexity" evidence="1">
    <location>
        <begin position="144"/>
        <end position="156"/>
    </location>
</feature>
<accession>A0A1V6RYL8</accession>
<dbReference type="Gene3D" id="3.40.390.10">
    <property type="entry name" value="Collagenase (Catalytic Domain)"/>
    <property type="match status" value="1"/>
</dbReference>